<keyword evidence="4" id="KW-1185">Reference proteome</keyword>
<sequence length="358" mass="38628">MWIIRALITASLLFGNAAHAQAAGGDGTDSHCVTGKDNTLFNKCSYSVDVGFCVENPQQTKNFFDGSDAFRCPNGGLSTLGPGKKEGNILHGTVHWWACSTKHRGTGRWRYVEGAGYRGYCFSEKDAKAGNAASSTRTRASAEECKALQQRALQASGPSADRVHNYTMIEYLDRNCGNLTAEDRAATRKVYQQEYVRLVAECRSSGAKNCDSASGQSDSTTVQRPVTPPTPTPGVASGAGPVRGNSSVESLIAACSREIRAAGDAFYSAQVEADRVFRRTGGGLSAAAWQKEMMEKATQQAHGVLKLPPDDLRRNYKGLMDEAASRANGYVNDRSRHDPHHENALLNACLNKARLDGR</sequence>
<comment type="caution">
    <text evidence="3">The sequence shown here is derived from an EMBL/GenBank/DDBJ whole genome shotgun (WGS) entry which is preliminary data.</text>
</comment>
<evidence type="ECO:0000313" key="3">
    <source>
        <dbReference type="EMBL" id="RIX77898.1"/>
    </source>
</evidence>
<feature type="compositionally biased region" description="Low complexity" evidence="1">
    <location>
        <begin position="233"/>
        <end position="242"/>
    </location>
</feature>
<dbReference type="EMBL" id="QXMN01000022">
    <property type="protein sequence ID" value="RIX77898.1"/>
    <property type="molecule type" value="Genomic_DNA"/>
</dbReference>
<feature type="region of interest" description="Disordered" evidence="1">
    <location>
        <begin position="206"/>
        <end position="243"/>
    </location>
</feature>
<dbReference type="Proteomes" id="UP000265619">
    <property type="component" value="Unassembled WGS sequence"/>
</dbReference>
<organism evidence="3 4">
    <name type="scientific">Acidovorax cavernicola</name>
    <dbReference type="NCBI Taxonomy" id="1675792"/>
    <lineage>
        <taxon>Bacteria</taxon>
        <taxon>Pseudomonadati</taxon>
        <taxon>Pseudomonadota</taxon>
        <taxon>Betaproteobacteria</taxon>
        <taxon>Burkholderiales</taxon>
        <taxon>Comamonadaceae</taxon>
        <taxon>Acidovorax</taxon>
    </lineage>
</organism>
<feature type="chain" id="PRO_5040845497" description="DUF1311 domain-containing protein" evidence="2">
    <location>
        <begin position="23"/>
        <end position="358"/>
    </location>
</feature>
<reference evidence="3 4" key="1">
    <citation type="submission" date="2018-09" db="EMBL/GenBank/DDBJ databases">
        <title>Acidovorax cavernicola nov. sp. isolated from Gruta de las Maravillas (Aracena, Spain).</title>
        <authorList>
            <person name="Jurado V."/>
            <person name="Gutierrez-Patricio S."/>
            <person name="Gonzalez-Pimentel J.L."/>
            <person name="Miller A.Z."/>
            <person name="Laiz L."/>
            <person name="Saiz-Jimenez C."/>
        </authorList>
    </citation>
    <scope>NUCLEOTIDE SEQUENCE [LARGE SCALE GENOMIC DNA]</scope>
    <source>
        <strain evidence="3 4">1011MAR4D40.2</strain>
    </source>
</reference>
<dbReference type="AlphaFoldDB" id="A0A9X8GUC4"/>
<gene>
    <name evidence="3" type="ORF">D3H34_17655</name>
</gene>
<proteinExistence type="predicted"/>
<accession>A0A9X8GUC4</accession>
<evidence type="ECO:0000313" key="4">
    <source>
        <dbReference type="Proteomes" id="UP000265619"/>
    </source>
</evidence>
<keyword evidence="2" id="KW-0732">Signal</keyword>
<feature type="compositionally biased region" description="Polar residues" evidence="1">
    <location>
        <begin position="211"/>
        <end position="224"/>
    </location>
</feature>
<protein>
    <recommendedName>
        <fullName evidence="5">DUF1311 domain-containing protein</fullName>
    </recommendedName>
</protein>
<name>A0A9X8GUC4_9BURK</name>
<evidence type="ECO:0000256" key="1">
    <source>
        <dbReference type="SAM" id="MobiDB-lite"/>
    </source>
</evidence>
<evidence type="ECO:0008006" key="5">
    <source>
        <dbReference type="Google" id="ProtNLM"/>
    </source>
</evidence>
<dbReference type="RefSeq" id="WP_119555292.1">
    <property type="nucleotide sequence ID" value="NZ_QXMN01000022.1"/>
</dbReference>
<evidence type="ECO:0000256" key="2">
    <source>
        <dbReference type="SAM" id="SignalP"/>
    </source>
</evidence>
<dbReference type="OrthoDB" id="9926530at2"/>
<feature type="signal peptide" evidence="2">
    <location>
        <begin position="1"/>
        <end position="22"/>
    </location>
</feature>